<evidence type="ECO:0000313" key="3">
    <source>
        <dbReference type="Proteomes" id="UP001156882"/>
    </source>
</evidence>
<dbReference type="PANTHER" id="PTHR12526:SF572">
    <property type="entry name" value="BLL5144 PROTEIN"/>
    <property type="match status" value="1"/>
</dbReference>
<dbReference type="EMBL" id="BSPC01000069">
    <property type="protein sequence ID" value="GLS23175.1"/>
    <property type="molecule type" value="Genomic_DNA"/>
</dbReference>
<name>A0ABQ6CTU0_9HYPH</name>
<accession>A0ABQ6CTU0</accession>
<sequence length="765" mass="84913">MSSLNRLAFIGNSLPRRCGIATFTTDLQQAVAASRADLDTSIVAMTDHGRHYAYPSAVQLQIHDDRLEDYIEAADFLNTGHVDAVSLQHEFGIFGGEAGSHIMTLLSRLTMPIVTTLHTILAEPTPEQRSVLVRVVDASSKVIVMAEKGRELLRTIYKVADEKIEIIPHGIPDFAFVKPDRAKAKLGFKDKSVILTFGLLSPNKGIETMIDAMPSILQSQPDAIYVVLGATHPNLVLEQGEAYRESLMERVRNLGIEDRVVFLDQFVDKPTLLSFISMCDVYVTPYLKEAQMTSGTLAYSFGLGKAVVSTPYWHAQELLADGRGILVPFGDTRAIGSAVGGLLSNDTQRQAMRERAYATSRSMTWERTAERYLAVFEKAIRNSQVKAAHKERTQIDHRLFARDTATSPPMELGHFLSMCDDTGLFQHAVLCVPDRDHGYCVDDNARALLLACALNSPGELRLSEIQTTRLAAFIQHAWNPDTRRFRNFMSFDRRWLEDTGSEDSHGRTLWALGKAASSDANASRRRWAASLFREALGAVETFTSPRAWAFTLLGLDDYCAVAGHDVRALRLRTLLADRLISLLSSVETADWIWFEEGLSYDNARLSQALIVTGGTVGNPLYVEAGLRSLRWLTQLQTSPSGFFRPVGTRGFGEKRKPPHAFDQQPVEATAMISACLSAWRSTNDVIWQGDATRIFAWFLGSNDLWVPLVDPLTGSCSDGLHPDRANENKGGESVLSYLISLAEIRQLARENCETVRLRPIRALHA</sequence>
<proteinExistence type="predicted"/>
<keyword evidence="2" id="KW-0808">Transferase</keyword>
<feature type="domain" description="Glycosyl transferase family 1" evidence="1">
    <location>
        <begin position="182"/>
        <end position="357"/>
    </location>
</feature>
<keyword evidence="3" id="KW-1185">Reference proteome</keyword>
<dbReference type="InterPro" id="IPR008928">
    <property type="entry name" value="6-hairpin_glycosidase_sf"/>
</dbReference>
<organism evidence="2 3">
    <name type="scientific">Labrys miyagiensis</name>
    <dbReference type="NCBI Taxonomy" id="346912"/>
    <lineage>
        <taxon>Bacteria</taxon>
        <taxon>Pseudomonadati</taxon>
        <taxon>Pseudomonadota</taxon>
        <taxon>Alphaproteobacteria</taxon>
        <taxon>Hyphomicrobiales</taxon>
        <taxon>Xanthobacteraceae</taxon>
        <taxon>Labrys</taxon>
    </lineage>
</organism>
<dbReference type="Pfam" id="PF00534">
    <property type="entry name" value="Glycos_transf_1"/>
    <property type="match status" value="1"/>
</dbReference>
<dbReference type="Gene3D" id="3.40.50.2000">
    <property type="entry name" value="Glycogen Phosphorylase B"/>
    <property type="match status" value="2"/>
</dbReference>
<evidence type="ECO:0000259" key="1">
    <source>
        <dbReference type="Pfam" id="PF00534"/>
    </source>
</evidence>
<gene>
    <name evidence="2" type="ORF">GCM10007874_61950</name>
</gene>
<dbReference type="CDD" id="cd03822">
    <property type="entry name" value="GT4_mannosyltransferase-like"/>
    <property type="match status" value="1"/>
</dbReference>
<dbReference type="SUPFAM" id="SSF48208">
    <property type="entry name" value="Six-hairpin glycosidases"/>
    <property type="match status" value="1"/>
</dbReference>
<evidence type="ECO:0000313" key="2">
    <source>
        <dbReference type="EMBL" id="GLS23175.1"/>
    </source>
</evidence>
<reference evidence="3" key="1">
    <citation type="journal article" date="2019" name="Int. J. Syst. Evol. Microbiol.">
        <title>The Global Catalogue of Microorganisms (GCM) 10K type strain sequencing project: providing services to taxonomists for standard genome sequencing and annotation.</title>
        <authorList>
            <consortium name="The Broad Institute Genomics Platform"/>
            <consortium name="The Broad Institute Genome Sequencing Center for Infectious Disease"/>
            <person name="Wu L."/>
            <person name="Ma J."/>
        </authorList>
    </citation>
    <scope>NUCLEOTIDE SEQUENCE [LARGE SCALE GENOMIC DNA]</scope>
    <source>
        <strain evidence="3">NBRC 101365</strain>
    </source>
</reference>
<dbReference type="Proteomes" id="UP001156882">
    <property type="component" value="Unassembled WGS sequence"/>
</dbReference>
<dbReference type="RefSeq" id="WP_284316099.1">
    <property type="nucleotide sequence ID" value="NZ_BSPC01000069.1"/>
</dbReference>
<protein>
    <submittedName>
        <fullName evidence="2">Glycosyl transferase</fullName>
    </submittedName>
</protein>
<dbReference type="SUPFAM" id="SSF53756">
    <property type="entry name" value="UDP-Glycosyltransferase/glycogen phosphorylase"/>
    <property type="match status" value="1"/>
</dbReference>
<comment type="caution">
    <text evidence="2">The sequence shown here is derived from an EMBL/GenBank/DDBJ whole genome shotgun (WGS) entry which is preliminary data.</text>
</comment>
<dbReference type="GO" id="GO:0016740">
    <property type="term" value="F:transferase activity"/>
    <property type="evidence" value="ECO:0007669"/>
    <property type="project" value="UniProtKB-KW"/>
</dbReference>
<dbReference type="InterPro" id="IPR001296">
    <property type="entry name" value="Glyco_trans_1"/>
</dbReference>
<dbReference type="PANTHER" id="PTHR12526">
    <property type="entry name" value="GLYCOSYLTRANSFERASE"/>
    <property type="match status" value="1"/>
</dbReference>